<sequence>MLPAAGMDAARAMLWDSAAKAAVPPASCMNRRRLSSAMSGGLCKREGTGGREGCTKNTQGYGSPHVVTVTFRGTANEQAPHLACRTTCMSFSCAGDLCRAYAIQKNTAVIRLSSMVLPQ</sequence>
<keyword evidence="2" id="KW-1185">Reference proteome</keyword>
<gene>
    <name evidence="1" type="ORF">Sviol_59200</name>
</gene>
<reference evidence="1" key="1">
    <citation type="submission" date="2024-05" db="EMBL/GenBank/DDBJ databases">
        <title>Whole genome shotgun sequence of Streptomyces violascens NBRC 12920.</title>
        <authorList>
            <person name="Komaki H."/>
            <person name="Tamura T."/>
        </authorList>
    </citation>
    <scope>NUCLEOTIDE SEQUENCE</scope>
    <source>
        <strain evidence="1">NBRC 12920</strain>
    </source>
</reference>
<protein>
    <submittedName>
        <fullName evidence="1">Uncharacterized protein</fullName>
    </submittedName>
</protein>
<comment type="caution">
    <text evidence="1">The sequence shown here is derived from an EMBL/GenBank/DDBJ whole genome shotgun (WGS) entry which is preliminary data.</text>
</comment>
<dbReference type="Proteomes" id="UP001050808">
    <property type="component" value="Unassembled WGS sequence"/>
</dbReference>
<organism evidence="1 2">
    <name type="scientific">Streptomyces violascens</name>
    <dbReference type="NCBI Taxonomy" id="67381"/>
    <lineage>
        <taxon>Bacteria</taxon>
        <taxon>Bacillati</taxon>
        <taxon>Actinomycetota</taxon>
        <taxon>Actinomycetes</taxon>
        <taxon>Kitasatosporales</taxon>
        <taxon>Streptomycetaceae</taxon>
        <taxon>Streptomyces</taxon>
    </lineage>
</organism>
<accession>A0ABQ3QW53</accession>
<dbReference type="EMBL" id="BNDY01000017">
    <property type="protein sequence ID" value="GHI41512.1"/>
    <property type="molecule type" value="Genomic_DNA"/>
</dbReference>
<name>A0ABQ3QW53_9ACTN</name>
<proteinExistence type="predicted"/>
<evidence type="ECO:0000313" key="2">
    <source>
        <dbReference type="Proteomes" id="UP001050808"/>
    </source>
</evidence>
<evidence type="ECO:0000313" key="1">
    <source>
        <dbReference type="EMBL" id="GHI41512.1"/>
    </source>
</evidence>